<reference evidence="1 2" key="1">
    <citation type="journal article" date="2024" name="G3 (Bethesda)">
        <title>Genome assembly of Hibiscus sabdariffa L. provides insights into metabolisms of medicinal natural products.</title>
        <authorList>
            <person name="Kim T."/>
        </authorList>
    </citation>
    <scope>NUCLEOTIDE SEQUENCE [LARGE SCALE GENOMIC DNA]</scope>
    <source>
        <strain evidence="1">TK-2024</strain>
        <tissue evidence="1">Old leaves</tissue>
    </source>
</reference>
<comment type="caution">
    <text evidence="1">The sequence shown here is derived from an EMBL/GenBank/DDBJ whole genome shotgun (WGS) entry which is preliminary data.</text>
</comment>
<proteinExistence type="predicted"/>
<keyword evidence="2" id="KW-1185">Reference proteome</keyword>
<organism evidence="1 2">
    <name type="scientific">Hibiscus sabdariffa</name>
    <name type="common">roselle</name>
    <dbReference type="NCBI Taxonomy" id="183260"/>
    <lineage>
        <taxon>Eukaryota</taxon>
        <taxon>Viridiplantae</taxon>
        <taxon>Streptophyta</taxon>
        <taxon>Embryophyta</taxon>
        <taxon>Tracheophyta</taxon>
        <taxon>Spermatophyta</taxon>
        <taxon>Magnoliopsida</taxon>
        <taxon>eudicotyledons</taxon>
        <taxon>Gunneridae</taxon>
        <taxon>Pentapetalae</taxon>
        <taxon>rosids</taxon>
        <taxon>malvids</taxon>
        <taxon>Malvales</taxon>
        <taxon>Malvaceae</taxon>
        <taxon>Malvoideae</taxon>
        <taxon>Hibiscus</taxon>
    </lineage>
</organism>
<dbReference type="PANTHER" id="PTHR31344">
    <property type="entry name" value="NUCLEAR PORE COMPLEX PROTEIN NUP205"/>
    <property type="match status" value="1"/>
</dbReference>
<sequence length="225" mass="25189">MFAPCDFLLQMSCQQMIKIEIRIGDWSRWLSDLFDIDDTESPEDSNEVGDCKNVECEGSFKAFSLLNALSDLMMLPSEMLADRSTRKEVCPKFSAPLIIRALNNFVADEFNPNPVSQAVFEALEEDLSEAGEEAISNFPCMATPIAYSPPSATSLTDIIGSQAVLRKSYTSDDELDELDSSITSIMVENPYGSPTSKEPNWMKMGKVGRKVVRYQLIREIWKDGE</sequence>
<dbReference type="InterPro" id="IPR021827">
    <property type="entry name" value="Nup186/Nup192/Nup205"/>
</dbReference>
<accession>A0ABR2CS32</accession>
<protein>
    <submittedName>
        <fullName evidence="1">Uncharacterized protein</fullName>
    </submittedName>
</protein>
<dbReference type="Proteomes" id="UP001472677">
    <property type="component" value="Unassembled WGS sequence"/>
</dbReference>
<name>A0ABR2CS32_9ROSI</name>
<dbReference type="PANTHER" id="PTHR31344:SF13">
    <property type="entry name" value="EEIG1_EHBP1 PROTEIN AMINO-TERMINAL DOMAIN PROTEIN"/>
    <property type="match status" value="1"/>
</dbReference>
<evidence type="ECO:0000313" key="2">
    <source>
        <dbReference type="Proteomes" id="UP001472677"/>
    </source>
</evidence>
<evidence type="ECO:0000313" key="1">
    <source>
        <dbReference type="EMBL" id="KAK8522579.1"/>
    </source>
</evidence>
<dbReference type="EMBL" id="JBBPBM010000045">
    <property type="protein sequence ID" value="KAK8522579.1"/>
    <property type="molecule type" value="Genomic_DNA"/>
</dbReference>
<gene>
    <name evidence="1" type="ORF">V6N12_056282</name>
</gene>